<evidence type="ECO:0000313" key="3">
    <source>
        <dbReference type="Proteomes" id="UP000664940"/>
    </source>
</evidence>
<feature type="region of interest" description="Disordered" evidence="1">
    <location>
        <begin position="156"/>
        <end position="184"/>
    </location>
</feature>
<sequence>MEKRELKVPVPKFDKVPWLSDASLRNKPLLLSLPQRYPHAAATFLISYKKDTNLPRVFQVPDDSFQARRKPTHPALVRNRQLCASCWEMRTAQPRAATVPDEQTLSFEAFVSRRMKRLQPRKAQTAPKSSQDDISAGTVRPRLPIVGPRTAVFCGLLSQPPGAPPRTQLASAPQGKPAGKTAWQ</sequence>
<protein>
    <submittedName>
        <fullName evidence="2">Uncharacterized protein</fullName>
    </submittedName>
</protein>
<dbReference type="Pfam" id="PF15081">
    <property type="entry name" value="DUF4548"/>
    <property type="match status" value="1"/>
</dbReference>
<dbReference type="PANTHER" id="PTHR39410">
    <property type="entry name" value="RIKEN CDNA 4930558K02 GENE"/>
    <property type="match status" value="1"/>
</dbReference>
<dbReference type="PANTHER" id="PTHR39410:SF1">
    <property type="entry name" value="RIKEN CDNA 4930558K02 GENE"/>
    <property type="match status" value="1"/>
</dbReference>
<feature type="region of interest" description="Disordered" evidence="1">
    <location>
        <begin position="116"/>
        <end position="141"/>
    </location>
</feature>
<dbReference type="Proteomes" id="UP000664940">
    <property type="component" value="Unassembled WGS sequence"/>
</dbReference>
<dbReference type="InterPro" id="IPR027845">
    <property type="entry name" value="DUF4548"/>
</dbReference>
<reference evidence="2 3" key="1">
    <citation type="journal article" date="2020" name="Nature">
        <title>Six reference-quality genomes reveal evolution of bat adaptations.</title>
        <authorList>
            <person name="Jebb D."/>
            <person name="Huang Z."/>
            <person name="Pippel M."/>
            <person name="Hughes G.M."/>
            <person name="Lavrichenko K."/>
            <person name="Devanna P."/>
            <person name="Winkler S."/>
            <person name="Jermiin L.S."/>
            <person name="Skirmuntt E.C."/>
            <person name="Katzourakis A."/>
            <person name="Burkitt-Gray L."/>
            <person name="Ray D.A."/>
            <person name="Sullivan K.A.M."/>
            <person name="Roscito J.G."/>
            <person name="Kirilenko B.M."/>
            <person name="Davalos L.M."/>
            <person name="Corthals A.P."/>
            <person name="Power M.L."/>
            <person name="Jones G."/>
            <person name="Ransome R.D."/>
            <person name="Dechmann D.K.N."/>
            <person name="Locatelli A.G."/>
            <person name="Puechmaille S.J."/>
            <person name="Fedrigo O."/>
            <person name="Jarvis E.D."/>
            <person name="Hiller M."/>
            <person name="Vernes S.C."/>
            <person name="Myers E.W."/>
            <person name="Teeling E.C."/>
        </authorList>
    </citation>
    <scope>NUCLEOTIDE SEQUENCE [LARGE SCALE GENOMIC DNA]</scope>
    <source>
        <strain evidence="2">Bat1K_MPI-CBG_1</strain>
    </source>
</reference>
<gene>
    <name evidence="2" type="ORF">HJG60_001738</name>
</gene>
<name>A0A833YHV3_9CHIR</name>
<proteinExistence type="predicted"/>
<evidence type="ECO:0000256" key="1">
    <source>
        <dbReference type="SAM" id="MobiDB-lite"/>
    </source>
</evidence>
<organism evidence="2 3">
    <name type="scientific">Phyllostomus discolor</name>
    <name type="common">pale spear-nosed bat</name>
    <dbReference type="NCBI Taxonomy" id="89673"/>
    <lineage>
        <taxon>Eukaryota</taxon>
        <taxon>Metazoa</taxon>
        <taxon>Chordata</taxon>
        <taxon>Craniata</taxon>
        <taxon>Vertebrata</taxon>
        <taxon>Euteleostomi</taxon>
        <taxon>Mammalia</taxon>
        <taxon>Eutheria</taxon>
        <taxon>Laurasiatheria</taxon>
        <taxon>Chiroptera</taxon>
        <taxon>Yangochiroptera</taxon>
        <taxon>Phyllostomidae</taxon>
        <taxon>Phyllostominae</taxon>
        <taxon>Phyllostomus</taxon>
    </lineage>
</organism>
<accession>A0A833YHV3</accession>
<dbReference type="AlphaFoldDB" id="A0A833YHV3"/>
<dbReference type="EMBL" id="JABVXQ010000015">
    <property type="protein sequence ID" value="KAF6074048.1"/>
    <property type="molecule type" value="Genomic_DNA"/>
</dbReference>
<comment type="caution">
    <text evidence="2">The sequence shown here is derived from an EMBL/GenBank/DDBJ whole genome shotgun (WGS) entry which is preliminary data.</text>
</comment>
<evidence type="ECO:0000313" key="2">
    <source>
        <dbReference type="EMBL" id="KAF6074048.1"/>
    </source>
</evidence>